<proteinExistence type="predicted"/>
<dbReference type="PANTHER" id="PTHR11476">
    <property type="entry name" value="HISTIDYL-TRNA SYNTHETASE"/>
    <property type="match status" value="1"/>
</dbReference>
<sequence length="112" mass="12480">MFGSIASGGRYDNLMEMFGSKKVTTIGVSLGIERVFEIMEQRQKDQNQMARPTKIKVLVSILEMEDDLILVAELAGELWDAGVKAEFFLNKSTLSMQTNQGSLGWYLLVSGK</sequence>
<keyword evidence="1" id="KW-0436">Ligase</keyword>
<gene>
    <name evidence="1" type="ORF">D0Y65_027363</name>
</gene>
<keyword evidence="2" id="KW-1185">Reference proteome</keyword>
<dbReference type="Gene3D" id="3.30.930.10">
    <property type="entry name" value="Bira Bifunctional Protein, Domain 2"/>
    <property type="match status" value="1"/>
</dbReference>
<dbReference type="GO" id="GO:0005829">
    <property type="term" value="C:cytosol"/>
    <property type="evidence" value="ECO:0007669"/>
    <property type="project" value="TreeGrafter"/>
</dbReference>
<dbReference type="GO" id="GO:0006427">
    <property type="term" value="P:histidyl-tRNA aminoacylation"/>
    <property type="evidence" value="ECO:0007669"/>
    <property type="project" value="TreeGrafter"/>
</dbReference>
<dbReference type="GO" id="GO:0005739">
    <property type="term" value="C:mitochondrion"/>
    <property type="evidence" value="ECO:0007669"/>
    <property type="project" value="TreeGrafter"/>
</dbReference>
<dbReference type="EMBL" id="QZWG01000010">
    <property type="protein sequence ID" value="RZB87777.1"/>
    <property type="molecule type" value="Genomic_DNA"/>
</dbReference>
<dbReference type="SUPFAM" id="SSF55681">
    <property type="entry name" value="Class II aaRS and biotin synthetases"/>
    <property type="match status" value="1"/>
</dbReference>
<organism evidence="1 2">
    <name type="scientific">Glycine soja</name>
    <name type="common">Wild soybean</name>
    <dbReference type="NCBI Taxonomy" id="3848"/>
    <lineage>
        <taxon>Eukaryota</taxon>
        <taxon>Viridiplantae</taxon>
        <taxon>Streptophyta</taxon>
        <taxon>Embryophyta</taxon>
        <taxon>Tracheophyta</taxon>
        <taxon>Spermatophyta</taxon>
        <taxon>Magnoliopsida</taxon>
        <taxon>eudicotyledons</taxon>
        <taxon>Gunneridae</taxon>
        <taxon>Pentapetalae</taxon>
        <taxon>rosids</taxon>
        <taxon>fabids</taxon>
        <taxon>Fabales</taxon>
        <taxon>Fabaceae</taxon>
        <taxon>Papilionoideae</taxon>
        <taxon>50 kb inversion clade</taxon>
        <taxon>NPAAA clade</taxon>
        <taxon>indigoferoid/millettioid clade</taxon>
        <taxon>Phaseoleae</taxon>
        <taxon>Glycine</taxon>
        <taxon>Glycine subgen. Soja</taxon>
    </lineage>
</organism>
<dbReference type="AlphaFoldDB" id="A0A445INW6"/>
<evidence type="ECO:0000313" key="1">
    <source>
        <dbReference type="EMBL" id="RZB87777.1"/>
    </source>
</evidence>
<dbReference type="GO" id="GO:0032543">
    <property type="term" value="P:mitochondrial translation"/>
    <property type="evidence" value="ECO:0007669"/>
    <property type="project" value="TreeGrafter"/>
</dbReference>
<dbReference type="Proteomes" id="UP000289340">
    <property type="component" value="Chromosome 10"/>
</dbReference>
<dbReference type="InterPro" id="IPR045864">
    <property type="entry name" value="aa-tRNA-synth_II/BPL/LPL"/>
</dbReference>
<accession>A0A445INW6</accession>
<protein>
    <submittedName>
        <fullName evidence="1">Histidine--tRNA ligase, cytoplasmic</fullName>
    </submittedName>
</protein>
<dbReference type="PANTHER" id="PTHR11476:SF7">
    <property type="entry name" value="HISTIDINE--TRNA LIGASE"/>
    <property type="match status" value="1"/>
</dbReference>
<evidence type="ECO:0000313" key="2">
    <source>
        <dbReference type="Proteomes" id="UP000289340"/>
    </source>
</evidence>
<comment type="caution">
    <text evidence="1">The sequence shown here is derived from an EMBL/GenBank/DDBJ whole genome shotgun (WGS) entry which is preliminary data.</text>
</comment>
<name>A0A445INW6_GLYSO</name>
<reference evidence="1 2" key="1">
    <citation type="submission" date="2018-09" db="EMBL/GenBank/DDBJ databases">
        <title>A high-quality reference genome of wild soybean provides a powerful tool to mine soybean genomes.</title>
        <authorList>
            <person name="Xie M."/>
            <person name="Chung C.Y.L."/>
            <person name="Li M.-W."/>
            <person name="Wong F.-L."/>
            <person name="Chan T.-F."/>
            <person name="Lam H.-M."/>
        </authorList>
    </citation>
    <scope>NUCLEOTIDE SEQUENCE [LARGE SCALE GENOMIC DNA]</scope>
    <source>
        <strain evidence="2">cv. W05</strain>
        <tissue evidence="1">Hypocotyl of etiolated seedlings</tissue>
    </source>
</reference>
<dbReference type="GO" id="GO:0004821">
    <property type="term" value="F:histidine-tRNA ligase activity"/>
    <property type="evidence" value="ECO:0007669"/>
    <property type="project" value="TreeGrafter"/>
</dbReference>
<dbReference type="GO" id="GO:0003723">
    <property type="term" value="F:RNA binding"/>
    <property type="evidence" value="ECO:0007669"/>
    <property type="project" value="TreeGrafter"/>
</dbReference>